<dbReference type="Gene3D" id="3.30.1960.10">
    <property type="entry name" value="tRNA wybutosine-synthesizing-like"/>
    <property type="match status" value="1"/>
</dbReference>
<dbReference type="PANTHER" id="PTHR48418:SF1">
    <property type="entry name" value="TRNA WYBUTOSINE-SYNTHESIZING PROTEIN 3"/>
    <property type="match status" value="1"/>
</dbReference>
<evidence type="ECO:0000256" key="4">
    <source>
        <dbReference type="ARBA" id="ARBA00016536"/>
    </source>
</evidence>
<dbReference type="EC" id="2.1.1.282" evidence="3"/>
<evidence type="ECO:0000256" key="7">
    <source>
        <dbReference type="ARBA" id="ARBA00022691"/>
    </source>
</evidence>
<keyword evidence="5" id="KW-0489">Methyltransferase</keyword>
<reference evidence="13 14" key="1">
    <citation type="submission" date="2021-04" db="EMBL/GenBank/DDBJ databases">
        <authorList>
            <person name="Bliznina A."/>
        </authorList>
    </citation>
    <scope>NUCLEOTIDE SEQUENCE [LARGE SCALE GENOMIC DNA]</scope>
</reference>
<name>A0ABN7T7U5_OIKDI</name>
<keyword evidence="14" id="KW-1185">Reference proteome</keyword>
<organism evidence="13 14">
    <name type="scientific">Oikopleura dioica</name>
    <name type="common">Tunicate</name>
    <dbReference type="NCBI Taxonomy" id="34765"/>
    <lineage>
        <taxon>Eukaryota</taxon>
        <taxon>Metazoa</taxon>
        <taxon>Chordata</taxon>
        <taxon>Tunicata</taxon>
        <taxon>Appendicularia</taxon>
        <taxon>Copelata</taxon>
        <taxon>Oikopleuridae</taxon>
        <taxon>Oikopleura</taxon>
    </lineage>
</organism>
<evidence type="ECO:0000256" key="10">
    <source>
        <dbReference type="ARBA" id="ARBA00030554"/>
    </source>
</evidence>
<evidence type="ECO:0000259" key="12">
    <source>
        <dbReference type="Pfam" id="PF02676"/>
    </source>
</evidence>
<evidence type="ECO:0000256" key="8">
    <source>
        <dbReference type="ARBA" id="ARBA00022694"/>
    </source>
</evidence>
<keyword evidence="8" id="KW-0819">tRNA processing</keyword>
<dbReference type="InterPro" id="IPR036602">
    <property type="entry name" value="tRNA_yW-synthesising-like_sf"/>
</dbReference>
<protein>
    <recommendedName>
        <fullName evidence="4">tRNA wybutosine-synthesizing protein 3 homolog</fullName>
        <ecNumber evidence="3">2.1.1.282</ecNumber>
    </recommendedName>
    <alternativeName>
        <fullName evidence="10">tRNA(Phe) 7-((3-amino-3-carboxypropyl)-4-demethylwyosine(37)-N(4))-methyltransferase</fullName>
    </alternativeName>
</protein>
<dbReference type="InterPro" id="IPR003827">
    <property type="entry name" value="tRNA_yW-synthesising"/>
</dbReference>
<evidence type="ECO:0000256" key="9">
    <source>
        <dbReference type="ARBA" id="ARBA00025378"/>
    </source>
</evidence>
<accession>A0ABN7T7U5</accession>
<dbReference type="EMBL" id="OU015567">
    <property type="protein sequence ID" value="CAG5111439.1"/>
    <property type="molecule type" value="Genomic_DNA"/>
</dbReference>
<evidence type="ECO:0000256" key="2">
    <source>
        <dbReference type="ARBA" id="ARBA00008569"/>
    </source>
</evidence>
<evidence type="ECO:0000313" key="14">
    <source>
        <dbReference type="Proteomes" id="UP001158576"/>
    </source>
</evidence>
<sequence length="218" mass="24420">MKKDKTTDKKVFAVEVKEKEFLQRKKTVLGKADLSRSIDEAMIPLVEYLNSKDETFTTSCCSGRVSIVSQAGFTDTVKEGCPWIFMSHEIIVDVDNVINIVSKGIDENEENQVIIIKFEGAIAHFIVRTLSLGKKLLDAVRFVGFRDSGLAIGANGKFTVQIRGSNSLEVPISRGKDKLVTDEYLRFLLNACNEKMEKNFKMIERLHKAIEAVLEAEG</sequence>
<comment type="pathway">
    <text evidence="1">tRNA modification; wybutosine-tRNA(Phe) biosynthesis.</text>
</comment>
<evidence type="ECO:0000256" key="5">
    <source>
        <dbReference type="ARBA" id="ARBA00022603"/>
    </source>
</evidence>
<proteinExistence type="inferred from homology"/>
<evidence type="ECO:0000256" key="1">
    <source>
        <dbReference type="ARBA" id="ARBA00004797"/>
    </source>
</evidence>
<evidence type="ECO:0000256" key="11">
    <source>
        <dbReference type="ARBA" id="ARBA00049202"/>
    </source>
</evidence>
<comment type="similarity">
    <text evidence="2">Belongs to the TYW3 family.</text>
</comment>
<dbReference type="Pfam" id="PF02676">
    <property type="entry name" value="TYW3"/>
    <property type="match status" value="1"/>
</dbReference>
<evidence type="ECO:0000256" key="3">
    <source>
        <dbReference type="ARBA" id="ARBA00012750"/>
    </source>
</evidence>
<dbReference type="Proteomes" id="UP001158576">
    <property type="component" value="Chromosome 2"/>
</dbReference>
<comment type="function">
    <text evidence="9">Probable S-adenosyl-L-methionine-dependent methyltransferase that acts as a component of the wybutosine biosynthesis pathway. Wybutosine is a hyper modified guanosine with a tricyclic base found at the 3'-position adjacent to the anticodon of eukaryotic phenylalanine tRNA.</text>
</comment>
<evidence type="ECO:0000256" key="6">
    <source>
        <dbReference type="ARBA" id="ARBA00022679"/>
    </source>
</evidence>
<dbReference type="PANTHER" id="PTHR48418">
    <property type="entry name" value="TRNA WYBUTOSINE-SYNTHESIZING PROTEIN 3"/>
    <property type="match status" value="1"/>
</dbReference>
<gene>
    <name evidence="13" type="ORF">OKIOD_LOCUS14514</name>
</gene>
<dbReference type="SUPFAM" id="SSF111278">
    <property type="entry name" value="SSo0622-like"/>
    <property type="match status" value="1"/>
</dbReference>
<keyword evidence="7" id="KW-0949">S-adenosyl-L-methionine</keyword>
<feature type="domain" description="tRNA wybutosine-synthesizing protein" evidence="12">
    <location>
        <begin position="32"/>
        <end position="211"/>
    </location>
</feature>
<comment type="catalytic activity">
    <reaction evidence="11">
        <text>4-demethyl-7-[(3S)-3-amino-3-carboxypropyl]wyosine(37) in tRNA(Phe) + S-adenosyl-L-methionine = 7-[(3S)-3-amino-3-carboxypropyl]wyosine(37) in tRNA(Phe) + S-adenosyl-L-homocysteine + H(+)</text>
        <dbReference type="Rhea" id="RHEA:36635"/>
        <dbReference type="Rhea" id="RHEA-COMP:10378"/>
        <dbReference type="Rhea" id="RHEA-COMP:10379"/>
        <dbReference type="ChEBI" id="CHEBI:15378"/>
        <dbReference type="ChEBI" id="CHEBI:57856"/>
        <dbReference type="ChEBI" id="CHEBI:59789"/>
        <dbReference type="ChEBI" id="CHEBI:73543"/>
        <dbReference type="ChEBI" id="CHEBI:73550"/>
        <dbReference type="EC" id="2.1.1.282"/>
    </reaction>
</comment>
<evidence type="ECO:0000313" key="13">
    <source>
        <dbReference type="EMBL" id="CAG5111439.1"/>
    </source>
</evidence>
<keyword evidence="6" id="KW-0808">Transferase</keyword>